<organism evidence="1 2">
    <name type="scientific">Bugula neritina</name>
    <name type="common">Brown bryozoan</name>
    <name type="synonym">Sertularia neritina</name>
    <dbReference type="NCBI Taxonomy" id="10212"/>
    <lineage>
        <taxon>Eukaryota</taxon>
        <taxon>Metazoa</taxon>
        <taxon>Spiralia</taxon>
        <taxon>Lophotrochozoa</taxon>
        <taxon>Bryozoa</taxon>
        <taxon>Gymnolaemata</taxon>
        <taxon>Cheilostomatida</taxon>
        <taxon>Flustrina</taxon>
        <taxon>Buguloidea</taxon>
        <taxon>Bugulidae</taxon>
        <taxon>Bugula</taxon>
    </lineage>
</organism>
<dbReference type="AlphaFoldDB" id="A0A7J7JBV2"/>
<name>A0A7J7JBV2_BUGNE</name>
<evidence type="ECO:0000313" key="1">
    <source>
        <dbReference type="EMBL" id="KAF6023124.1"/>
    </source>
</evidence>
<dbReference type="PANTHER" id="PTHR35247">
    <property type="entry name" value="TESTIS-EXPRESSED PROTEIN 43"/>
    <property type="match status" value="1"/>
</dbReference>
<gene>
    <name evidence="1" type="ORF">EB796_018546</name>
</gene>
<proteinExistence type="predicted"/>
<dbReference type="Proteomes" id="UP000593567">
    <property type="component" value="Unassembled WGS sequence"/>
</dbReference>
<dbReference type="InterPro" id="IPR027965">
    <property type="entry name" value="SPMIP10"/>
</dbReference>
<dbReference type="OrthoDB" id="9972026at2759"/>
<dbReference type="Pfam" id="PF14983">
    <property type="entry name" value="SPMIP10-like"/>
    <property type="match status" value="1"/>
</dbReference>
<evidence type="ECO:0000313" key="2">
    <source>
        <dbReference type="Proteomes" id="UP000593567"/>
    </source>
</evidence>
<reference evidence="1" key="1">
    <citation type="submission" date="2020-06" db="EMBL/GenBank/DDBJ databases">
        <title>Draft genome of Bugula neritina, a colonial animal packing powerful symbionts and potential medicines.</title>
        <authorList>
            <person name="Rayko M."/>
        </authorList>
    </citation>
    <scope>NUCLEOTIDE SEQUENCE [LARGE SCALE GENOMIC DNA]</scope>
    <source>
        <strain evidence="1">Kwan_BN1</strain>
    </source>
</reference>
<protein>
    <submittedName>
        <fullName evidence="1">TEX43</fullName>
    </submittedName>
</protein>
<accession>A0A7J7JBV2</accession>
<dbReference type="PANTHER" id="PTHR35247:SF1">
    <property type="entry name" value="TESTIS-EXPRESSED PROTEIN 43"/>
    <property type="match status" value="1"/>
</dbReference>
<keyword evidence="2" id="KW-1185">Reference proteome</keyword>
<comment type="caution">
    <text evidence="1">The sequence shown here is derived from an EMBL/GenBank/DDBJ whole genome shotgun (WGS) entry which is preliminary data.</text>
</comment>
<dbReference type="EMBL" id="VXIV02002758">
    <property type="protein sequence ID" value="KAF6023124.1"/>
    <property type="molecule type" value="Genomic_DNA"/>
</dbReference>
<sequence>MATNGYMPYESYGREGQSVQRVPRHSRLHPMIPKLYTMEWRQDMKNRSHILENAKLGNIPHYEHDDALFLEKKREQMHYNVEDRARIEAKYQMPPRSQLLRPDFHHHTSRYQSELMARRDDFETQQKMADQYYRSN</sequence>